<sequence>MIRFDVCCFFRNNGYSNRGRYNGNGPSNRGFRQNHNIAKGKPMVTVVDHGENIQEKSTIERIFGRKTVKPKVEMIDLETNDNDDSSSEIVCLDTEEVPDGIPSSSNPTTSCPNESEQEDVVEPTPTISPIMENEVEEEEIQIIAQRTFPKKTSVVITRRRSQKRQKMDQQFPPPCVLDGLNLYLNNRFPSSNITRRWVVVPQDLSRINCTPSVEFTICSYNVLCQETTLSTSYLYRHTINSDWLNWERRWPNFIREIQQINADIFGMQEVQDDHFIGSYTPFFKNGGYAGLFKQKSGTKRDGCAIFYKSEMFDVLDYLPLDYFVSSSATSNRENVGQIVVFRAKANGALLIVANTHLIFNEERGDVKISQLAILFANLFEVRTKHIIANVSPSIILLGDFNIEPYSSIYDFIKNGKIHVANEYVRTLSGQSKREGGAKIDYNKLIDKEWGIGMDCVFKNRSCNPKNGNISHPFVFKSVYNHGETREGEREISTYHKDKANPDFMFYTENEKNQLVLTHRYQLPLANHLEILTPWPNFFVPSDHIPLLARFKLSN</sequence>
<dbReference type="InterPro" id="IPR036691">
    <property type="entry name" value="Endo/exonu/phosph_ase_sf"/>
</dbReference>
<evidence type="ECO:0000313" key="4">
    <source>
        <dbReference type="Proteomes" id="UP001152747"/>
    </source>
</evidence>
<dbReference type="PANTHER" id="PTHR12121">
    <property type="entry name" value="CARBON CATABOLITE REPRESSOR PROTEIN 4"/>
    <property type="match status" value="1"/>
</dbReference>
<proteinExistence type="predicted"/>
<keyword evidence="4" id="KW-1185">Reference proteome</keyword>
<dbReference type="GO" id="GO:0000175">
    <property type="term" value="F:3'-5'-RNA exonuclease activity"/>
    <property type="evidence" value="ECO:0007669"/>
    <property type="project" value="TreeGrafter"/>
</dbReference>
<dbReference type="Proteomes" id="UP001152747">
    <property type="component" value="Unassembled WGS sequence"/>
</dbReference>
<evidence type="ECO:0000256" key="1">
    <source>
        <dbReference type="SAM" id="MobiDB-lite"/>
    </source>
</evidence>
<dbReference type="Gene3D" id="3.60.10.10">
    <property type="entry name" value="Endonuclease/exonuclease/phosphatase"/>
    <property type="match status" value="1"/>
</dbReference>
<dbReference type="PANTHER" id="PTHR12121:SF34">
    <property type="entry name" value="PROTEIN ANGEL"/>
    <property type="match status" value="1"/>
</dbReference>
<organism evidence="3 4">
    <name type="scientific">Caenorhabditis angaria</name>
    <dbReference type="NCBI Taxonomy" id="860376"/>
    <lineage>
        <taxon>Eukaryota</taxon>
        <taxon>Metazoa</taxon>
        <taxon>Ecdysozoa</taxon>
        <taxon>Nematoda</taxon>
        <taxon>Chromadorea</taxon>
        <taxon>Rhabditida</taxon>
        <taxon>Rhabditina</taxon>
        <taxon>Rhabditomorpha</taxon>
        <taxon>Rhabditoidea</taxon>
        <taxon>Rhabditidae</taxon>
        <taxon>Peloderinae</taxon>
        <taxon>Caenorhabditis</taxon>
    </lineage>
</organism>
<dbReference type="OrthoDB" id="10253982at2759"/>
<feature type="domain" description="Endonuclease/exonuclease/phosphatase" evidence="2">
    <location>
        <begin position="219"/>
        <end position="419"/>
    </location>
</feature>
<evidence type="ECO:0000259" key="2">
    <source>
        <dbReference type="Pfam" id="PF03372"/>
    </source>
</evidence>
<accession>A0A9P1IYX7</accession>
<dbReference type="InterPro" id="IPR005135">
    <property type="entry name" value="Endo/exonuclease/phosphatase"/>
</dbReference>
<gene>
    <name evidence="3" type="ORF">CAMP_LOCUS14600</name>
</gene>
<name>A0A9P1IYX7_9PELO</name>
<feature type="region of interest" description="Disordered" evidence="1">
    <location>
        <begin position="95"/>
        <end position="122"/>
    </location>
</feature>
<dbReference type="Pfam" id="PF03372">
    <property type="entry name" value="Exo_endo_phos"/>
    <property type="match status" value="1"/>
</dbReference>
<feature type="compositionally biased region" description="Low complexity" evidence="1">
    <location>
        <begin position="102"/>
        <end position="114"/>
    </location>
</feature>
<dbReference type="AlphaFoldDB" id="A0A9P1IYX7"/>
<reference evidence="3" key="1">
    <citation type="submission" date="2022-11" db="EMBL/GenBank/DDBJ databases">
        <authorList>
            <person name="Kikuchi T."/>
        </authorList>
    </citation>
    <scope>NUCLEOTIDE SEQUENCE</scope>
    <source>
        <strain evidence="3">PS1010</strain>
    </source>
</reference>
<protein>
    <recommendedName>
        <fullName evidence="2">Endonuclease/exonuclease/phosphatase domain-containing protein</fullName>
    </recommendedName>
</protein>
<comment type="caution">
    <text evidence="3">The sequence shown here is derived from an EMBL/GenBank/DDBJ whole genome shotgun (WGS) entry which is preliminary data.</text>
</comment>
<evidence type="ECO:0000313" key="3">
    <source>
        <dbReference type="EMBL" id="CAI5451963.1"/>
    </source>
</evidence>
<dbReference type="SUPFAM" id="SSF56219">
    <property type="entry name" value="DNase I-like"/>
    <property type="match status" value="1"/>
</dbReference>
<dbReference type="EMBL" id="CANHGI010000005">
    <property type="protein sequence ID" value="CAI5451963.1"/>
    <property type="molecule type" value="Genomic_DNA"/>
</dbReference>
<dbReference type="InterPro" id="IPR050410">
    <property type="entry name" value="CCR4/nocturin_mRNA_transcr"/>
</dbReference>